<evidence type="ECO:0000313" key="2">
    <source>
        <dbReference type="Proteomes" id="UP000694892"/>
    </source>
</evidence>
<organism evidence="1 2">
    <name type="scientific">Xenopus laevis</name>
    <name type="common">African clawed frog</name>
    <dbReference type="NCBI Taxonomy" id="8355"/>
    <lineage>
        <taxon>Eukaryota</taxon>
        <taxon>Metazoa</taxon>
        <taxon>Chordata</taxon>
        <taxon>Craniata</taxon>
        <taxon>Vertebrata</taxon>
        <taxon>Euteleostomi</taxon>
        <taxon>Amphibia</taxon>
        <taxon>Batrachia</taxon>
        <taxon>Anura</taxon>
        <taxon>Pipoidea</taxon>
        <taxon>Pipidae</taxon>
        <taxon>Xenopodinae</taxon>
        <taxon>Xenopus</taxon>
        <taxon>Xenopus</taxon>
    </lineage>
</organism>
<sequence length="96" mass="11079">MSHGCLMPTMRYSDGPGPLLLLHYRCEAVTWTLEEAVVVEAVEGAADQCWQRRPLLIISDWPGPLLLHRSLPREIEDQFSKQLMVHRPKSYHYPPI</sequence>
<evidence type="ECO:0000313" key="1">
    <source>
        <dbReference type="EMBL" id="OCT77059.1"/>
    </source>
</evidence>
<dbReference type="AlphaFoldDB" id="A0A974HGF7"/>
<name>A0A974HGF7_XENLA</name>
<accession>A0A974HGF7</accession>
<protein>
    <submittedName>
        <fullName evidence="1">Uncharacterized protein</fullName>
    </submittedName>
</protein>
<reference evidence="2" key="1">
    <citation type="journal article" date="2016" name="Nature">
        <title>Genome evolution in the allotetraploid frog Xenopus laevis.</title>
        <authorList>
            <person name="Session A.M."/>
            <person name="Uno Y."/>
            <person name="Kwon T."/>
            <person name="Chapman J.A."/>
            <person name="Toyoda A."/>
            <person name="Takahashi S."/>
            <person name="Fukui A."/>
            <person name="Hikosaka A."/>
            <person name="Suzuki A."/>
            <person name="Kondo M."/>
            <person name="van Heeringen S.J."/>
            <person name="Quigley I."/>
            <person name="Heinz S."/>
            <person name="Ogino H."/>
            <person name="Ochi H."/>
            <person name="Hellsten U."/>
            <person name="Lyons J.B."/>
            <person name="Simakov O."/>
            <person name="Putnam N."/>
            <person name="Stites J."/>
            <person name="Kuroki Y."/>
            <person name="Tanaka T."/>
            <person name="Michiue T."/>
            <person name="Watanabe M."/>
            <person name="Bogdanovic O."/>
            <person name="Lister R."/>
            <person name="Georgiou G."/>
            <person name="Paranjpe S.S."/>
            <person name="van Kruijsbergen I."/>
            <person name="Shu S."/>
            <person name="Carlson J."/>
            <person name="Kinoshita T."/>
            <person name="Ohta Y."/>
            <person name="Mawaribuchi S."/>
            <person name="Jenkins J."/>
            <person name="Grimwood J."/>
            <person name="Schmutz J."/>
            <person name="Mitros T."/>
            <person name="Mozaffari S.V."/>
            <person name="Suzuki Y."/>
            <person name="Haramoto Y."/>
            <person name="Yamamoto T.S."/>
            <person name="Takagi C."/>
            <person name="Heald R."/>
            <person name="Miller K."/>
            <person name="Haudenschild C."/>
            <person name="Kitzman J."/>
            <person name="Nakayama T."/>
            <person name="Izutsu Y."/>
            <person name="Robert J."/>
            <person name="Fortriede J."/>
            <person name="Burns K."/>
            <person name="Lotay V."/>
            <person name="Karimi K."/>
            <person name="Yasuoka Y."/>
            <person name="Dichmann D.S."/>
            <person name="Flajnik M.F."/>
            <person name="Houston D.W."/>
            <person name="Shendure J."/>
            <person name="DuPasquier L."/>
            <person name="Vize P.D."/>
            <person name="Zorn A.M."/>
            <person name="Ito M."/>
            <person name="Marcotte E.M."/>
            <person name="Wallingford J.B."/>
            <person name="Ito Y."/>
            <person name="Asashima M."/>
            <person name="Ueno N."/>
            <person name="Matsuda Y."/>
            <person name="Veenstra G.J."/>
            <person name="Fujiyama A."/>
            <person name="Harland R.M."/>
            <person name="Taira M."/>
            <person name="Rokhsar D.S."/>
        </authorList>
    </citation>
    <scope>NUCLEOTIDE SEQUENCE [LARGE SCALE GENOMIC DNA]</scope>
    <source>
        <strain evidence="2">J</strain>
    </source>
</reference>
<proteinExistence type="predicted"/>
<gene>
    <name evidence="1" type="ORF">XELAEV_18032254mg</name>
</gene>
<dbReference type="EMBL" id="CM004476">
    <property type="protein sequence ID" value="OCT77059.1"/>
    <property type="molecule type" value="Genomic_DNA"/>
</dbReference>
<dbReference type="Proteomes" id="UP000694892">
    <property type="component" value="Chromosome 6L"/>
</dbReference>